<name>A0A430HZN8_9CORY</name>
<dbReference type="InterPro" id="IPR006091">
    <property type="entry name" value="Acyl-CoA_Oxase/DH_mid-dom"/>
</dbReference>
<evidence type="ECO:0000256" key="3">
    <source>
        <dbReference type="ARBA" id="ARBA00022630"/>
    </source>
</evidence>
<protein>
    <submittedName>
        <fullName evidence="9">Acyl-CoA dehydrogenase</fullName>
    </submittedName>
</protein>
<evidence type="ECO:0000256" key="5">
    <source>
        <dbReference type="RuleBase" id="RU362125"/>
    </source>
</evidence>
<evidence type="ECO:0000313" key="9">
    <source>
        <dbReference type="EMBL" id="RSZ63847.1"/>
    </source>
</evidence>
<comment type="caution">
    <text evidence="9">The sequence shown here is derived from an EMBL/GenBank/DDBJ whole genome shotgun (WGS) entry which is preliminary data.</text>
</comment>
<dbReference type="InterPro" id="IPR036250">
    <property type="entry name" value="AcylCo_DH-like_C"/>
</dbReference>
<dbReference type="EMBL" id="RXHJ01000006">
    <property type="protein sequence ID" value="RSZ63847.1"/>
    <property type="molecule type" value="Genomic_DNA"/>
</dbReference>
<dbReference type="InterPro" id="IPR037069">
    <property type="entry name" value="AcylCoA_DH/ox_N_sf"/>
</dbReference>
<feature type="domain" description="Acyl-CoA oxidase/dehydrogenase middle" evidence="7">
    <location>
        <begin position="134"/>
        <end position="232"/>
    </location>
</feature>
<feature type="domain" description="Acyl-CoA dehydrogenase/oxidase C-terminal" evidence="6">
    <location>
        <begin position="244"/>
        <end position="393"/>
    </location>
</feature>
<comment type="similarity">
    <text evidence="2 5">Belongs to the acyl-CoA dehydrogenase family.</text>
</comment>
<evidence type="ECO:0000259" key="6">
    <source>
        <dbReference type="Pfam" id="PF00441"/>
    </source>
</evidence>
<dbReference type="InterPro" id="IPR046373">
    <property type="entry name" value="Acyl-CoA_Oxase/DH_mid-dom_sf"/>
</dbReference>
<dbReference type="PANTHER" id="PTHR43884:SF12">
    <property type="entry name" value="ISOVALERYL-COA DEHYDROGENASE, MITOCHONDRIAL-RELATED"/>
    <property type="match status" value="1"/>
</dbReference>
<evidence type="ECO:0000313" key="10">
    <source>
        <dbReference type="Proteomes" id="UP000274907"/>
    </source>
</evidence>
<dbReference type="InterPro" id="IPR013786">
    <property type="entry name" value="AcylCoA_DH/ox_N"/>
</dbReference>
<dbReference type="SUPFAM" id="SSF56645">
    <property type="entry name" value="Acyl-CoA dehydrogenase NM domain-like"/>
    <property type="match status" value="1"/>
</dbReference>
<dbReference type="InterPro" id="IPR009075">
    <property type="entry name" value="AcylCo_DH/oxidase_C"/>
</dbReference>
<evidence type="ECO:0000256" key="1">
    <source>
        <dbReference type="ARBA" id="ARBA00001974"/>
    </source>
</evidence>
<dbReference type="GO" id="GO:0003995">
    <property type="term" value="F:acyl-CoA dehydrogenase activity"/>
    <property type="evidence" value="ECO:0007669"/>
    <property type="project" value="TreeGrafter"/>
</dbReference>
<dbReference type="SUPFAM" id="SSF47203">
    <property type="entry name" value="Acyl-CoA dehydrogenase C-terminal domain-like"/>
    <property type="match status" value="1"/>
</dbReference>
<dbReference type="OrthoDB" id="8876745at2"/>
<keyword evidence="5" id="KW-0560">Oxidoreductase</keyword>
<dbReference type="Gene3D" id="2.40.110.10">
    <property type="entry name" value="Butyryl-CoA Dehydrogenase, subunit A, domain 2"/>
    <property type="match status" value="1"/>
</dbReference>
<sequence>MTAPPTTTPALAPFATLADTPDVAEVRARVRRVLAEHVTPERLAEHDENETYDLELYNELAAAGLIRLETEIDGRKAAHQSQVTVLEELGAGATSVGVSIVVQYMGVELLHSFGNSAQRQEFLAPLLAGDARMSFALSEPDGGTDVARAMKTRATRRADGSYVLNGRKKWIGGASTANFLLVLARTTEIERSSIDGITMFILPRSTPGITTTPIDTMGIRALEQADIVFEDVVIPAEFVLGEVDRGFRQVLATLNGERLNGAAVALGIGRGALEHAVAYAKDREAFGRPVGAFQALQHELVDAAVKIESARLLLHNAARTSDEAEGGANETLSAMAKLAASEAGTTASDIGMRVMGGWGFLRQLPMQRYFRDARLYTFAPLTDEMIRNYIGEKHLGLPRSY</sequence>
<dbReference type="Gene3D" id="1.10.540.10">
    <property type="entry name" value="Acyl-CoA dehydrogenase/oxidase, N-terminal domain"/>
    <property type="match status" value="1"/>
</dbReference>
<proteinExistence type="inferred from homology"/>
<dbReference type="PIRSF" id="PIRSF016578">
    <property type="entry name" value="HsaA"/>
    <property type="match status" value="1"/>
</dbReference>
<evidence type="ECO:0000256" key="4">
    <source>
        <dbReference type="ARBA" id="ARBA00022827"/>
    </source>
</evidence>
<reference evidence="9 10" key="1">
    <citation type="submission" date="2018-12" db="EMBL/GenBank/DDBJ databases">
        <title>YIM 101343 draft genome.</title>
        <authorList>
            <person name="Chen X."/>
        </authorList>
    </citation>
    <scope>NUCLEOTIDE SEQUENCE [LARGE SCALE GENOMIC DNA]</scope>
    <source>
        <strain evidence="9 10">YIM 101343</strain>
    </source>
</reference>
<dbReference type="Pfam" id="PF02770">
    <property type="entry name" value="Acyl-CoA_dh_M"/>
    <property type="match status" value="1"/>
</dbReference>
<dbReference type="Pfam" id="PF00441">
    <property type="entry name" value="Acyl-CoA_dh_1"/>
    <property type="match status" value="1"/>
</dbReference>
<dbReference type="Proteomes" id="UP000274907">
    <property type="component" value="Unassembled WGS sequence"/>
</dbReference>
<dbReference type="GO" id="GO:0050660">
    <property type="term" value="F:flavin adenine dinucleotide binding"/>
    <property type="evidence" value="ECO:0007669"/>
    <property type="project" value="InterPro"/>
</dbReference>
<gene>
    <name evidence="9" type="ORF">EAH68_06320</name>
</gene>
<dbReference type="GO" id="GO:0046359">
    <property type="term" value="P:butyrate catabolic process"/>
    <property type="evidence" value="ECO:0007669"/>
    <property type="project" value="TreeGrafter"/>
</dbReference>
<dbReference type="PANTHER" id="PTHR43884">
    <property type="entry name" value="ACYL-COA DEHYDROGENASE"/>
    <property type="match status" value="1"/>
</dbReference>
<dbReference type="Pfam" id="PF02771">
    <property type="entry name" value="Acyl-CoA_dh_N"/>
    <property type="match status" value="1"/>
</dbReference>
<keyword evidence="4 5" id="KW-0274">FAD</keyword>
<dbReference type="InterPro" id="IPR009100">
    <property type="entry name" value="AcylCoA_DH/oxidase_NM_dom_sf"/>
</dbReference>
<evidence type="ECO:0000256" key="2">
    <source>
        <dbReference type="ARBA" id="ARBA00009347"/>
    </source>
</evidence>
<evidence type="ECO:0000259" key="8">
    <source>
        <dbReference type="Pfam" id="PF02771"/>
    </source>
</evidence>
<dbReference type="FunFam" id="1.20.140.10:FF:000004">
    <property type="entry name" value="Acyl-CoA dehydrogenase FadE25"/>
    <property type="match status" value="1"/>
</dbReference>
<dbReference type="RefSeq" id="WP_126120480.1">
    <property type="nucleotide sequence ID" value="NZ_RXHJ01000006.1"/>
</dbReference>
<keyword evidence="3 5" id="KW-0285">Flavoprotein</keyword>
<dbReference type="AlphaFoldDB" id="A0A430HZN8"/>
<dbReference type="Gene3D" id="1.20.140.10">
    <property type="entry name" value="Butyryl-CoA Dehydrogenase, subunit A, domain 3"/>
    <property type="match status" value="1"/>
</dbReference>
<keyword evidence="10" id="KW-1185">Reference proteome</keyword>
<dbReference type="GO" id="GO:0033539">
    <property type="term" value="P:fatty acid beta-oxidation using acyl-CoA dehydrogenase"/>
    <property type="evidence" value="ECO:0007669"/>
    <property type="project" value="TreeGrafter"/>
</dbReference>
<feature type="domain" description="Acyl-CoA dehydrogenase/oxidase N-terminal" evidence="8">
    <location>
        <begin position="21"/>
        <end position="130"/>
    </location>
</feature>
<organism evidence="9 10">
    <name type="scientific">Corynebacterium hylobatis</name>
    <dbReference type="NCBI Taxonomy" id="1859290"/>
    <lineage>
        <taxon>Bacteria</taxon>
        <taxon>Bacillati</taxon>
        <taxon>Actinomycetota</taxon>
        <taxon>Actinomycetes</taxon>
        <taxon>Mycobacteriales</taxon>
        <taxon>Corynebacteriaceae</taxon>
        <taxon>Corynebacterium</taxon>
    </lineage>
</organism>
<evidence type="ECO:0000259" key="7">
    <source>
        <dbReference type="Pfam" id="PF02770"/>
    </source>
</evidence>
<comment type="cofactor">
    <cofactor evidence="1 5">
        <name>FAD</name>
        <dbReference type="ChEBI" id="CHEBI:57692"/>
    </cofactor>
</comment>
<accession>A0A430HZN8</accession>